<proteinExistence type="predicted"/>
<dbReference type="PANTHER" id="PTHR34756">
    <property type="entry name" value="CELL DIVISION CYCLE-ASSOCIATED PROTEIN 3"/>
    <property type="match status" value="1"/>
</dbReference>
<organism evidence="2">
    <name type="scientific">Anopheles sinensis</name>
    <name type="common">Mosquito</name>
    <dbReference type="NCBI Taxonomy" id="74873"/>
    <lineage>
        <taxon>Eukaryota</taxon>
        <taxon>Metazoa</taxon>
        <taxon>Ecdysozoa</taxon>
        <taxon>Arthropoda</taxon>
        <taxon>Hexapoda</taxon>
        <taxon>Insecta</taxon>
        <taxon>Pterygota</taxon>
        <taxon>Neoptera</taxon>
        <taxon>Endopterygota</taxon>
        <taxon>Diptera</taxon>
        <taxon>Nematocera</taxon>
        <taxon>Culicoidea</taxon>
        <taxon>Culicidae</taxon>
        <taxon>Anophelinae</taxon>
        <taxon>Anopheles</taxon>
    </lineage>
</organism>
<dbReference type="VEuPathDB" id="VectorBase:ASIC016769"/>
<reference evidence="2 4" key="1">
    <citation type="journal article" date="2014" name="BMC Genomics">
        <title>Genome sequence of Anopheles sinensis provides insight into genetics basis of mosquito competence for malaria parasites.</title>
        <authorList>
            <person name="Zhou D."/>
            <person name="Zhang D."/>
            <person name="Ding G."/>
            <person name="Shi L."/>
            <person name="Hou Q."/>
            <person name="Ye Y."/>
            <person name="Xu Y."/>
            <person name="Zhou H."/>
            <person name="Xiong C."/>
            <person name="Li S."/>
            <person name="Yu J."/>
            <person name="Hong S."/>
            <person name="Yu X."/>
            <person name="Zou P."/>
            <person name="Chen C."/>
            <person name="Chang X."/>
            <person name="Wang W."/>
            <person name="Lv Y."/>
            <person name="Sun Y."/>
            <person name="Ma L."/>
            <person name="Shen B."/>
            <person name="Zhu C."/>
        </authorList>
    </citation>
    <scope>NUCLEOTIDE SEQUENCE [LARGE SCALE GENOMIC DNA]</scope>
</reference>
<dbReference type="VEuPathDB" id="VectorBase:ASIS000210"/>
<evidence type="ECO:0000313" key="2">
    <source>
        <dbReference type="EMBL" id="KFB48762.1"/>
    </source>
</evidence>
<feature type="region of interest" description="Disordered" evidence="1">
    <location>
        <begin position="224"/>
        <end position="267"/>
    </location>
</feature>
<protein>
    <submittedName>
        <fullName evidence="2 3">Uncharacterized protein</fullName>
    </submittedName>
</protein>
<dbReference type="AlphaFoldDB" id="A0A084WEW8"/>
<feature type="region of interest" description="Disordered" evidence="1">
    <location>
        <begin position="295"/>
        <end position="327"/>
    </location>
</feature>
<evidence type="ECO:0000313" key="3">
    <source>
        <dbReference type="EnsemblMetazoa" id="ASIC016769-PA"/>
    </source>
</evidence>
<dbReference type="InterPro" id="IPR038832">
    <property type="entry name" value="CDCA3"/>
</dbReference>
<dbReference type="EMBL" id="ATLV01023260">
    <property type="status" value="NOT_ANNOTATED_CDS"/>
    <property type="molecule type" value="Genomic_DNA"/>
</dbReference>
<sequence length="327" mass="35223">MGSLNSKISPSTILPAVEQGEGPFIDPRSPTLNINRSPIHQEGIVTRATITKGKNLATELTETDPSPHLQTPINLLPKRFQSIIDPRSPSTFTRTPLVVDPASPATDSNDSSLTTVVSSLAYEDHSIIQEEDNMDASFKDCESQLPEICNLQIEYDDSAPIIEPTGEACEDTAFEDALVVPFAGNDPRSPSIAIARTPMILVHDDAEGDEANNKQQVESVLGHTKEATESQHCTPQQGIQDSAVRGEQTPKKDNVTPKAGSRTPLGCVTNTGGISHIRKIALMGQMKKTIGNDEQKLLARTGNSGSAESNVSSKNINRSRIPKLRLS</sequence>
<gene>
    <name evidence="2" type="ORF">ZHAS_00016769</name>
</gene>
<dbReference type="PANTHER" id="PTHR34756:SF1">
    <property type="entry name" value="CELL DIVISION CYCLE-ASSOCIATED PROTEIN 3"/>
    <property type="match status" value="1"/>
</dbReference>
<evidence type="ECO:0000313" key="4">
    <source>
        <dbReference type="Proteomes" id="UP000030765"/>
    </source>
</evidence>
<evidence type="ECO:0000256" key="1">
    <source>
        <dbReference type="SAM" id="MobiDB-lite"/>
    </source>
</evidence>
<name>A0A084WEW8_ANOSI</name>
<feature type="region of interest" description="Disordered" evidence="1">
    <location>
        <begin position="1"/>
        <end position="23"/>
    </location>
</feature>
<dbReference type="Proteomes" id="UP000030765">
    <property type="component" value="Unassembled WGS sequence"/>
</dbReference>
<feature type="compositionally biased region" description="Polar residues" evidence="1">
    <location>
        <begin position="1"/>
        <end position="12"/>
    </location>
</feature>
<accession>A0A084WEW8</accession>
<keyword evidence="4" id="KW-1185">Reference proteome</keyword>
<dbReference type="EMBL" id="KE525341">
    <property type="protein sequence ID" value="KFB48762.1"/>
    <property type="molecule type" value="Genomic_DNA"/>
</dbReference>
<feature type="compositionally biased region" description="Polar residues" evidence="1">
    <location>
        <begin position="230"/>
        <end position="240"/>
    </location>
</feature>
<dbReference type="STRING" id="74873.A0A084WEW8"/>
<feature type="compositionally biased region" description="Polar residues" evidence="1">
    <location>
        <begin position="301"/>
        <end position="318"/>
    </location>
</feature>
<dbReference type="OrthoDB" id="6337960at2759"/>
<dbReference type="OMA" id="CNLQIEY"/>
<reference evidence="3" key="2">
    <citation type="submission" date="2020-05" db="UniProtKB">
        <authorList>
            <consortium name="EnsemblMetazoa"/>
        </authorList>
    </citation>
    <scope>IDENTIFICATION</scope>
</reference>
<dbReference type="EnsemblMetazoa" id="ASIC016769-RA">
    <property type="protein sequence ID" value="ASIC016769-PA"/>
    <property type="gene ID" value="ASIC016769"/>
</dbReference>